<dbReference type="AlphaFoldDB" id="A0A6J4S8R3"/>
<dbReference type="GO" id="GO:0006431">
    <property type="term" value="P:methionyl-tRNA aminoacylation"/>
    <property type="evidence" value="ECO:0007669"/>
    <property type="project" value="InterPro"/>
</dbReference>
<organism evidence="10">
    <name type="scientific">uncultured Sphingomonadaceae bacterium</name>
    <dbReference type="NCBI Taxonomy" id="169976"/>
    <lineage>
        <taxon>Bacteria</taxon>
        <taxon>Pseudomonadati</taxon>
        <taxon>Pseudomonadota</taxon>
        <taxon>Alphaproteobacteria</taxon>
        <taxon>Sphingomonadales</taxon>
        <taxon>Sphingomonadaceae</taxon>
        <taxon>environmental samples</taxon>
    </lineage>
</organism>
<feature type="non-terminal residue" evidence="10">
    <location>
        <position position="381"/>
    </location>
</feature>
<evidence type="ECO:0000259" key="8">
    <source>
        <dbReference type="Pfam" id="PF00133"/>
    </source>
</evidence>
<dbReference type="PANTHER" id="PTHR43326:SF1">
    <property type="entry name" value="METHIONINE--TRNA LIGASE, MITOCHONDRIAL"/>
    <property type="match status" value="1"/>
</dbReference>
<keyword evidence="6 7" id="KW-0030">Aminoacyl-tRNA synthetase</keyword>
<dbReference type="InterPro" id="IPR015413">
    <property type="entry name" value="Methionyl/Leucyl_tRNA_Synth"/>
</dbReference>
<reference evidence="10" key="1">
    <citation type="submission" date="2020-02" db="EMBL/GenBank/DDBJ databases">
        <authorList>
            <person name="Meier V. D."/>
        </authorList>
    </citation>
    <scope>NUCLEOTIDE SEQUENCE</scope>
    <source>
        <strain evidence="10">AVDCRST_MAG91</strain>
    </source>
</reference>
<dbReference type="GO" id="GO:0004825">
    <property type="term" value="F:methionine-tRNA ligase activity"/>
    <property type="evidence" value="ECO:0007669"/>
    <property type="project" value="UniProtKB-EC"/>
</dbReference>
<evidence type="ECO:0000256" key="7">
    <source>
        <dbReference type="RuleBase" id="RU363039"/>
    </source>
</evidence>
<protein>
    <recommendedName>
        <fullName evidence="1">methionine--tRNA ligase</fullName>
        <ecNumber evidence="1">6.1.1.10</ecNumber>
    </recommendedName>
</protein>
<keyword evidence="2 7" id="KW-0436">Ligase</keyword>
<keyword evidence="4 7" id="KW-0067">ATP-binding</keyword>
<dbReference type="Gene3D" id="1.10.730.10">
    <property type="entry name" value="Isoleucyl-tRNA Synthetase, Domain 1"/>
    <property type="match status" value="1"/>
</dbReference>
<dbReference type="InterPro" id="IPR023457">
    <property type="entry name" value="Met-tRNA_synth_2"/>
</dbReference>
<sequence>MSRFYITTAIDYANGDPHLGHAFEKIGADTIARFRRLLGDEVRFCMGMDEHGQKVAQAAAAEEVDPQALVDRLSGRFRAMWERLCISNDRWVRTTDAHHKRGVAALIERCLERNPGDFYEKAYEGWYCVGCELFKRDHEIEDGRCVLHPTRELQWTEERNWFFRLSGYGEFLRTHFDAHPEFLQPESRRNEILALIDGGLEDISVTRARLSWAIPFPRPTSDGVEQGTWVWFDALPNYLTDTGYPDGDWEAWWPAQLHVVGKDITRLHAVIWPAMLQCAGLPIPERVWGHGFVTLGGERFSKSAGVGLELGDAIDRFGPDAFRFFLLREVPWDADGNFSWERFTERYTSELANGLGNLASRTLSMVEKYCGGAVPDASHPE</sequence>
<dbReference type="InterPro" id="IPR014729">
    <property type="entry name" value="Rossmann-like_a/b/a_fold"/>
</dbReference>
<evidence type="ECO:0000259" key="9">
    <source>
        <dbReference type="Pfam" id="PF09334"/>
    </source>
</evidence>
<name>A0A6J4S8R3_9SPHN</name>
<evidence type="ECO:0000256" key="4">
    <source>
        <dbReference type="ARBA" id="ARBA00022840"/>
    </source>
</evidence>
<feature type="domain" description="Methionyl/Leucyl tRNA synthetase" evidence="9">
    <location>
        <begin position="138"/>
        <end position="363"/>
    </location>
</feature>
<dbReference type="SUPFAM" id="SSF47323">
    <property type="entry name" value="Anticodon-binding domain of a subclass of class I aminoacyl-tRNA synthetases"/>
    <property type="match status" value="1"/>
</dbReference>
<dbReference type="SUPFAM" id="SSF52374">
    <property type="entry name" value="Nucleotidylyl transferase"/>
    <property type="match status" value="1"/>
</dbReference>
<evidence type="ECO:0000256" key="3">
    <source>
        <dbReference type="ARBA" id="ARBA00022741"/>
    </source>
</evidence>
<dbReference type="GO" id="GO:0005524">
    <property type="term" value="F:ATP binding"/>
    <property type="evidence" value="ECO:0007669"/>
    <property type="project" value="UniProtKB-KW"/>
</dbReference>
<dbReference type="Gene3D" id="3.40.50.620">
    <property type="entry name" value="HUPs"/>
    <property type="match status" value="1"/>
</dbReference>
<evidence type="ECO:0000256" key="6">
    <source>
        <dbReference type="ARBA" id="ARBA00023146"/>
    </source>
</evidence>
<gene>
    <name evidence="10" type="ORF">AVDCRST_MAG91-390</name>
</gene>
<dbReference type="Gene3D" id="2.170.220.10">
    <property type="match status" value="1"/>
</dbReference>
<dbReference type="CDD" id="cd00814">
    <property type="entry name" value="MetRS_core"/>
    <property type="match status" value="1"/>
</dbReference>
<dbReference type="InterPro" id="IPR002300">
    <property type="entry name" value="aa-tRNA-synth_Ia"/>
</dbReference>
<dbReference type="EC" id="6.1.1.10" evidence="1"/>
<proteinExistence type="inferred from homology"/>
<dbReference type="InterPro" id="IPR009080">
    <property type="entry name" value="tRNAsynth_Ia_anticodon-bd"/>
</dbReference>
<feature type="domain" description="Aminoacyl-tRNA synthetase class Ia" evidence="8">
    <location>
        <begin position="3"/>
        <end position="57"/>
    </location>
</feature>
<dbReference type="InterPro" id="IPR033911">
    <property type="entry name" value="MetRS_core"/>
</dbReference>
<dbReference type="Pfam" id="PF09334">
    <property type="entry name" value="tRNA-synt_1g"/>
    <property type="match status" value="1"/>
</dbReference>
<keyword evidence="3 7" id="KW-0547">Nucleotide-binding</keyword>
<evidence type="ECO:0000256" key="1">
    <source>
        <dbReference type="ARBA" id="ARBA00012838"/>
    </source>
</evidence>
<evidence type="ECO:0000313" key="10">
    <source>
        <dbReference type="EMBL" id="CAA9488128.1"/>
    </source>
</evidence>
<dbReference type="Pfam" id="PF00133">
    <property type="entry name" value="tRNA-synt_1"/>
    <property type="match status" value="1"/>
</dbReference>
<evidence type="ECO:0000256" key="5">
    <source>
        <dbReference type="ARBA" id="ARBA00022917"/>
    </source>
</evidence>
<accession>A0A6J4S8R3</accession>
<dbReference type="EMBL" id="CADCVX010000087">
    <property type="protein sequence ID" value="CAA9488128.1"/>
    <property type="molecule type" value="Genomic_DNA"/>
</dbReference>
<keyword evidence="5 7" id="KW-0648">Protein biosynthesis</keyword>
<dbReference type="PRINTS" id="PR01041">
    <property type="entry name" value="TRNASYNTHMET"/>
</dbReference>
<dbReference type="PANTHER" id="PTHR43326">
    <property type="entry name" value="METHIONYL-TRNA SYNTHETASE"/>
    <property type="match status" value="1"/>
</dbReference>
<evidence type="ECO:0000256" key="2">
    <source>
        <dbReference type="ARBA" id="ARBA00022598"/>
    </source>
</evidence>
<comment type="similarity">
    <text evidence="7">Belongs to the class-I aminoacyl-tRNA synthetase family.</text>
</comment>